<dbReference type="EMBL" id="CAEZSR010000358">
    <property type="protein sequence ID" value="CAB4603081.1"/>
    <property type="molecule type" value="Genomic_DNA"/>
</dbReference>
<dbReference type="Pfam" id="PF11287">
    <property type="entry name" value="DUF3088"/>
    <property type="match status" value="1"/>
</dbReference>
<dbReference type="AlphaFoldDB" id="A0A6J6GP24"/>
<sequence>MLGCCPELRGQLDIRYIAYPRPRREIVALVGDARQGCPNLVLDPANHAFVNAEQFHRFGDRLHCTDTKVIVDYLAKRYGALVAHF</sequence>
<name>A0A6J6GP24_9ZZZZ</name>
<accession>A0A6J6GP24</accession>
<dbReference type="InterPro" id="IPR021439">
    <property type="entry name" value="DUF3088"/>
</dbReference>
<organism evidence="1">
    <name type="scientific">freshwater metagenome</name>
    <dbReference type="NCBI Taxonomy" id="449393"/>
    <lineage>
        <taxon>unclassified sequences</taxon>
        <taxon>metagenomes</taxon>
        <taxon>ecological metagenomes</taxon>
    </lineage>
</organism>
<protein>
    <submittedName>
        <fullName evidence="1">Unannotated protein</fullName>
    </submittedName>
</protein>
<proteinExistence type="predicted"/>
<reference evidence="1" key="1">
    <citation type="submission" date="2020-05" db="EMBL/GenBank/DDBJ databases">
        <authorList>
            <person name="Chiriac C."/>
            <person name="Salcher M."/>
            <person name="Ghai R."/>
            <person name="Kavagutti S V."/>
        </authorList>
    </citation>
    <scope>NUCLEOTIDE SEQUENCE</scope>
</reference>
<gene>
    <name evidence="1" type="ORF">UFOPK1493_04464</name>
</gene>
<evidence type="ECO:0000313" key="1">
    <source>
        <dbReference type="EMBL" id="CAB4603081.1"/>
    </source>
</evidence>